<evidence type="ECO:0000256" key="1">
    <source>
        <dbReference type="SAM" id="MobiDB-lite"/>
    </source>
</evidence>
<organism evidence="2">
    <name type="scientific">Anthurium amnicola</name>
    <dbReference type="NCBI Taxonomy" id="1678845"/>
    <lineage>
        <taxon>Eukaryota</taxon>
        <taxon>Viridiplantae</taxon>
        <taxon>Streptophyta</taxon>
        <taxon>Embryophyta</taxon>
        <taxon>Tracheophyta</taxon>
        <taxon>Spermatophyta</taxon>
        <taxon>Magnoliopsida</taxon>
        <taxon>Liliopsida</taxon>
        <taxon>Araceae</taxon>
        <taxon>Pothoideae</taxon>
        <taxon>Potheae</taxon>
        <taxon>Anthurium</taxon>
    </lineage>
</organism>
<feature type="region of interest" description="Disordered" evidence="1">
    <location>
        <begin position="1"/>
        <end position="55"/>
    </location>
</feature>
<proteinExistence type="predicted"/>
<protein>
    <submittedName>
        <fullName evidence="2">Uncharacterized protein</fullName>
    </submittedName>
</protein>
<reference evidence="2" key="1">
    <citation type="submission" date="2015-07" db="EMBL/GenBank/DDBJ databases">
        <title>Transcriptome Assembly of Anthurium amnicola.</title>
        <authorList>
            <person name="Suzuki J."/>
        </authorList>
    </citation>
    <scope>NUCLEOTIDE SEQUENCE</scope>
</reference>
<name>A0A1D1Z957_9ARAE</name>
<sequence length="100" mass="10038">SALPPTSPCPAAGKARLPHGPPPTRPAPRAELSSAPRGPRRASPSAAPRPGSALPERPRSLALALAGRTVALGFPIAVAPQVSVLLLASMVEDQGTGTLQ</sequence>
<evidence type="ECO:0000313" key="2">
    <source>
        <dbReference type="EMBL" id="JAT63434.1"/>
    </source>
</evidence>
<feature type="non-terminal residue" evidence="2">
    <location>
        <position position="1"/>
    </location>
</feature>
<gene>
    <name evidence="2" type="ORF">g.119713</name>
</gene>
<feature type="compositionally biased region" description="Low complexity" evidence="1">
    <location>
        <begin position="27"/>
        <end position="53"/>
    </location>
</feature>
<dbReference type="AlphaFoldDB" id="A0A1D1Z957"/>
<accession>A0A1D1Z957</accession>
<dbReference type="EMBL" id="GDJX01004502">
    <property type="protein sequence ID" value="JAT63434.1"/>
    <property type="molecule type" value="Transcribed_RNA"/>
</dbReference>